<evidence type="ECO:0000313" key="4">
    <source>
        <dbReference type="Proteomes" id="UP000034127"/>
    </source>
</evidence>
<dbReference type="PANTHER" id="PTHR13847">
    <property type="entry name" value="SARCOSINE DEHYDROGENASE-RELATED"/>
    <property type="match status" value="1"/>
</dbReference>
<dbReference type="Proteomes" id="UP000034127">
    <property type="component" value="Unassembled WGS sequence"/>
</dbReference>
<organism evidence="3 4">
    <name type="scientific">Candidatus Roizmanbacteria bacterium GW2011_GWC2_35_12</name>
    <dbReference type="NCBI Taxonomy" id="1618485"/>
    <lineage>
        <taxon>Bacteria</taxon>
        <taxon>Candidatus Roizmaniibacteriota</taxon>
    </lineage>
</organism>
<accession>A0A0G0BAH2</accession>
<dbReference type="Pfam" id="PF01266">
    <property type="entry name" value="DAO"/>
    <property type="match status" value="1"/>
</dbReference>
<comment type="caution">
    <text evidence="3">The sequence shown here is derived from an EMBL/GenBank/DDBJ whole genome shotgun (WGS) entry which is preliminary data.</text>
</comment>
<dbReference type="SUPFAM" id="SSF51905">
    <property type="entry name" value="FAD/NAD(P)-binding domain"/>
    <property type="match status" value="1"/>
</dbReference>
<dbReference type="Gene3D" id="3.50.50.60">
    <property type="entry name" value="FAD/NAD(P)-binding domain"/>
    <property type="match status" value="1"/>
</dbReference>
<gene>
    <name evidence="3" type="ORF">UR63_C0034G0006</name>
</gene>
<dbReference type="GO" id="GO:0016491">
    <property type="term" value="F:oxidoreductase activity"/>
    <property type="evidence" value="ECO:0007669"/>
    <property type="project" value="UniProtKB-KW"/>
</dbReference>
<dbReference type="Gene3D" id="3.30.9.10">
    <property type="entry name" value="D-Amino Acid Oxidase, subunit A, domain 2"/>
    <property type="match status" value="1"/>
</dbReference>
<dbReference type="EMBL" id="LBPX01000034">
    <property type="protein sequence ID" value="KKP66349.1"/>
    <property type="molecule type" value="Genomic_DNA"/>
</dbReference>
<feature type="domain" description="FAD dependent oxidoreductase" evidence="2">
    <location>
        <begin position="7"/>
        <end position="385"/>
    </location>
</feature>
<keyword evidence="1" id="KW-0560">Oxidoreductase</keyword>
<dbReference type="AlphaFoldDB" id="A0A0G0BAH2"/>
<proteinExistence type="predicted"/>
<reference evidence="3 4" key="1">
    <citation type="journal article" date="2015" name="Nature">
        <title>rRNA introns, odd ribosomes, and small enigmatic genomes across a large radiation of phyla.</title>
        <authorList>
            <person name="Brown C.T."/>
            <person name="Hug L.A."/>
            <person name="Thomas B.C."/>
            <person name="Sharon I."/>
            <person name="Castelle C.J."/>
            <person name="Singh A."/>
            <person name="Wilkins M.J."/>
            <person name="Williams K.H."/>
            <person name="Banfield J.F."/>
        </authorList>
    </citation>
    <scope>NUCLEOTIDE SEQUENCE [LARGE SCALE GENOMIC DNA]</scope>
</reference>
<protein>
    <submittedName>
        <fullName evidence="3">FAD dependent oxidoreductase</fullName>
    </submittedName>
</protein>
<dbReference type="InterPro" id="IPR006076">
    <property type="entry name" value="FAD-dep_OxRdtase"/>
</dbReference>
<dbReference type="InterPro" id="IPR036188">
    <property type="entry name" value="FAD/NAD-bd_sf"/>
</dbReference>
<evidence type="ECO:0000259" key="2">
    <source>
        <dbReference type="Pfam" id="PF01266"/>
    </source>
</evidence>
<evidence type="ECO:0000313" key="3">
    <source>
        <dbReference type="EMBL" id="KKP66349.1"/>
    </source>
</evidence>
<evidence type="ECO:0000256" key="1">
    <source>
        <dbReference type="ARBA" id="ARBA00023002"/>
    </source>
</evidence>
<name>A0A0G0BAH2_9BACT</name>
<sequence>MINRAKAVIIGGGIAGTSVAANMAKHRKFEPGDVFLVEAHQGYGQGTTSIAAGMFSNTMMDSENLIRLNKGGMEGALKFKETFGSDLYFKRCGNLLLALTDEDAFKCEKQAELQNRYGIDTQILTRREVEEQFPFINATEIKAAMYCGNDGYIDVREMVDGYVRYAKQRGVTMRPHTWVDGIEPIDSGGFAVSIKSKIGERIDEDMILTEKVVNAAGALAPEVSGWVGVQLPIDLWTRDIWSVRVNNLGSRGRELFPLVAIEGKGHQHQHSYIRRDGDRFLVGVGPMRKFEGEITDFNMQVPPEGGEEVGKFVENFFPGAEIENMNGHAAIRAHAAVRAHPTTNEGGPLLGPYQEEKNLKGFIECNGMGGHGIQWAPKIGEDVADFIMEGKISGEMEIFSPVKEAIPLINFEGKQRSHIEG</sequence>
<dbReference type="GO" id="GO:0005737">
    <property type="term" value="C:cytoplasm"/>
    <property type="evidence" value="ECO:0007669"/>
    <property type="project" value="TreeGrafter"/>
</dbReference>
<dbReference type="PANTHER" id="PTHR13847:SF287">
    <property type="entry name" value="FAD-DEPENDENT OXIDOREDUCTASE DOMAIN-CONTAINING PROTEIN 1"/>
    <property type="match status" value="1"/>
</dbReference>